<dbReference type="SFLD" id="SFLDS00029">
    <property type="entry name" value="Radical_SAM"/>
    <property type="match status" value="1"/>
</dbReference>
<reference evidence="10" key="1">
    <citation type="journal article" date="2015" name="ISME J.">
        <title>Aquifer environment selects for microbial species cohorts in sediment and groundwater.</title>
        <authorList>
            <person name="Hug L.A."/>
            <person name="Thomas B.C."/>
            <person name="Brown C.T."/>
            <person name="Frischkorn K.R."/>
            <person name="Williams K.H."/>
            <person name="Tringe S.G."/>
            <person name="Banfield J.F."/>
        </authorList>
    </citation>
    <scope>NUCLEOTIDE SEQUENCE</scope>
</reference>
<dbReference type="InterPro" id="IPR051198">
    <property type="entry name" value="BchE-like"/>
</dbReference>
<dbReference type="InterPro" id="IPR006158">
    <property type="entry name" value="Cobalamin-bd"/>
</dbReference>
<dbReference type="SFLD" id="SFLDG01123">
    <property type="entry name" value="methyltransferase_(Class_B)"/>
    <property type="match status" value="1"/>
</dbReference>
<dbReference type="GO" id="GO:0046872">
    <property type="term" value="F:metal ion binding"/>
    <property type="evidence" value="ECO:0007669"/>
    <property type="project" value="UniProtKB-KW"/>
</dbReference>
<dbReference type="SMART" id="SM00729">
    <property type="entry name" value="Elp3"/>
    <property type="match status" value="1"/>
</dbReference>
<evidence type="ECO:0000256" key="4">
    <source>
        <dbReference type="ARBA" id="ARBA00022691"/>
    </source>
</evidence>
<dbReference type="InterPro" id="IPR034466">
    <property type="entry name" value="Methyltransferase_Class_B"/>
</dbReference>
<dbReference type="SUPFAM" id="SSF52242">
    <property type="entry name" value="Cobalamin (vitamin B12)-binding domain"/>
    <property type="match status" value="1"/>
</dbReference>
<dbReference type="PANTHER" id="PTHR43409">
    <property type="entry name" value="ANAEROBIC MAGNESIUM-PROTOPORPHYRIN IX MONOMETHYL ESTER CYCLASE-RELATED"/>
    <property type="match status" value="1"/>
</dbReference>
<sequence length="460" mass="52361">MGEYLPPPMQLLQLGAYVERELPDLRIELIDSQAERLNFKDLRSRIERIEPDVVAVSGNMTCNAYTVARTVQLAKEVDREITTVVGGQHYSFLAEECLRDTPELDFIVRSEGEGTFTELLRAVFGGAPVERVAGLSFRHNGTVVHNQDRPLIEDLDALPFPAYQLVERFLPLYHFRMMTGPGTRYFIVEGSRGCAHRCSFCTQSPHWRHTWRTKSPERIAAEFTAIHERYGDGESFMWLADDNFMLAHRGREFRDAMRTAGIGGDVSWFVQARADDLVRMRALVPDIRSVGCRWILLGIEHDSEAVLRDLGKKLSIPTARDAVRILNDADIFSQATFIIGSRKETAESVQGLRDFVSGLGAGLPIFMCLTPFPGTETYAEGLRNGWIEDHNWAHYDMAHAIMPTETLSRPRVQEELYECYHSFYGSAMRGLKGLMSPNPLKRRTYSHMLKKRVLRELRGM</sequence>
<evidence type="ECO:0000256" key="6">
    <source>
        <dbReference type="ARBA" id="ARBA00023004"/>
    </source>
</evidence>
<comment type="cofactor">
    <cofactor evidence="1">
        <name>[4Fe-4S] cluster</name>
        <dbReference type="ChEBI" id="CHEBI:49883"/>
    </cofactor>
</comment>
<dbReference type="InterPro" id="IPR058240">
    <property type="entry name" value="rSAM_sf"/>
</dbReference>
<keyword evidence="5" id="KW-0479">Metal-binding</keyword>
<evidence type="ECO:0000313" key="10">
    <source>
        <dbReference type="EMBL" id="AKQ03926.1"/>
    </source>
</evidence>
<dbReference type="EMBL" id="KT007025">
    <property type="protein sequence ID" value="AKQ03926.1"/>
    <property type="molecule type" value="Genomic_DNA"/>
</dbReference>
<dbReference type="InterPro" id="IPR006638">
    <property type="entry name" value="Elp3/MiaA/NifB-like_rSAM"/>
</dbReference>
<dbReference type="Gene3D" id="3.80.30.20">
    <property type="entry name" value="tm_1862 like domain"/>
    <property type="match status" value="1"/>
</dbReference>
<evidence type="ECO:0000256" key="3">
    <source>
        <dbReference type="ARBA" id="ARBA00022679"/>
    </source>
</evidence>
<keyword evidence="3 10" id="KW-0808">Transferase</keyword>
<name>A0A0H4T814_9EURY</name>
<organism evidence="10">
    <name type="scientific">uncultured euryarchaeote Rifle_16ft_4_minimus_39</name>
    <dbReference type="NCBI Taxonomy" id="1665197"/>
    <lineage>
        <taxon>Archaea</taxon>
        <taxon>Methanobacteriati</taxon>
        <taxon>Methanobacteriota</taxon>
        <taxon>environmental samples</taxon>
    </lineage>
</organism>
<dbReference type="GO" id="GO:0051539">
    <property type="term" value="F:4 iron, 4 sulfur cluster binding"/>
    <property type="evidence" value="ECO:0007669"/>
    <property type="project" value="UniProtKB-KW"/>
</dbReference>
<proteinExistence type="predicted"/>
<dbReference type="InterPro" id="IPR007197">
    <property type="entry name" value="rSAM"/>
</dbReference>
<evidence type="ECO:0000256" key="2">
    <source>
        <dbReference type="ARBA" id="ARBA00022603"/>
    </source>
</evidence>
<evidence type="ECO:0000256" key="1">
    <source>
        <dbReference type="ARBA" id="ARBA00001966"/>
    </source>
</evidence>
<keyword evidence="7" id="KW-0411">Iron-sulfur</keyword>
<dbReference type="PANTHER" id="PTHR43409:SF7">
    <property type="entry name" value="BLL1977 PROTEIN"/>
    <property type="match status" value="1"/>
</dbReference>
<evidence type="ECO:0000259" key="8">
    <source>
        <dbReference type="PROSITE" id="PS51332"/>
    </source>
</evidence>
<dbReference type="GO" id="GO:0032259">
    <property type="term" value="P:methylation"/>
    <property type="evidence" value="ECO:0007669"/>
    <property type="project" value="UniProtKB-KW"/>
</dbReference>
<dbReference type="SFLD" id="SFLDG01082">
    <property type="entry name" value="B12-binding_domain_containing"/>
    <property type="match status" value="1"/>
</dbReference>
<dbReference type="SUPFAM" id="SSF102114">
    <property type="entry name" value="Radical SAM enzymes"/>
    <property type="match status" value="1"/>
</dbReference>
<evidence type="ECO:0000256" key="7">
    <source>
        <dbReference type="ARBA" id="ARBA00023014"/>
    </source>
</evidence>
<feature type="domain" description="B12-binding" evidence="8">
    <location>
        <begin position="1"/>
        <end position="130"/>
    </location>
</feature>
<evidence type="ECO:0000259" key="9">
    <source>
        <dbReference type="PROSITE" id="PS51918"/>
    </source>
</evidence>
<keyword evidence="6" id="KW-0408">Iron</keyword>
<dbReference type="Gene3D" id="3.40.50.280">
    <property type="entry name" value="Cobalamin-binding domain"/>
    <property type="match status" value="1"/>
</dbReference>
<dbReference type="PROSITE" id="PS51918">
    <property type="entry name" value="RADICAL_SAM"/>
    <property type="match status" value="1"/>
</dbReference>
<dbReference type="InterPro" id="IPR036724">
    <property type="entry name" value="Cobalamin-bd_sf"/>
</dbReference>
<dbReference type="GO" id="GO:0008168">
    <property type="term" value="F:methyltransferase activity"/>
    <property type="evidence" value="ECO:0007669"/>
    <property type="project" value="UniProtKB-KW"/>
</dbReference>
<dbReference type="AlphaFoldDB" id="A0A0H4T814"/>
<evidence type="ECO:0000256" key="5">
    <source>
        <dbReference type="ARBA" id="ARBA00022723"/>
    </source>
</evidence>
<keyword evidence="2 10" id="KW-0489">Methyltransferase</keyword>
<protein>
    <submittedName>
        <fullName evidence="10">Methyltransferase</fullName>
    </submittedName>
</protein>
<dbReference type="Pfam" id="PF04055">
    <property type="entry name" value="Radical_SAM"/>
    <property type="match status" value="1"/>
</dbReference>
<dbReference type="PROSITE" id="PS51332">
    <property type="entry name" value="B12_BINDING"/>
    <property type="match status" value="1"/>
</dbReference>
<keyword evidence="4" id="KW-0949">S-adenosyl-L-methionine</keyword>
<dbReference type="InterPro" id="IPR023404">
    <property type="entry name" value="rSAM_horseshoe"/>
</dbReference>
<dbReference type="Pfam" id="PF02310">
    <property type="entry name" value="B12-binding"/>
    <property type="match status" value="1"/>
</dbReference>
<dbReference type="CDD" id="cd02068">
    <property type="entry name" value="radical_SAM_B12_BD"/>
    <property type="match status" value="1"/>
</dbReference>
<feature type="domain" description="Radical SAM core" evidence="9">
    <location>
        <begin position="178"/>
        <end position="411"/>
    </location>
</feature>
<accession>A0A0H4T814</accession>
<dbReference type="GO" id="GO:0031419">
    <property type="term" value="F:cobalamin binding"/>
    <property type="evidence" value="ECO:0007669"/>
    <property type="project" value="InterPro"/>
</dbReference>